<reference evidence="2 3" key="1">
    <citation type="submission" date="2020-01" db="EMBL/GenBank/DDBJ databases">
        <title>Ponticoccus aerotolerans gen. nov., sp. nov., an anaerobic bacterium and proposal of Ponticoccusceae fam. nov., Ponticoccusles ord. nov. and Ponticoccuse classis nov. in the phylum Kiritimatiellaeota.</title>
        <authorList>
            <person name="Zhou L.Y."/>
            <person name="Du Z.J."/>
        </authorList>
    </citation>
    <scope>NUCLEOTIDE SEQUENCE [LARGE SCALE GENOMIC DNA]</scope>
    <source>
        <strain evidence="2 3">S-5007</strain>
    </source>
</reference>
<evidence type="ECO:0000313" key="3">
    <source>
        <dbReference type="Proteomes" id="UP000464954"/>
    </source>
</evidence>
<keyword evidence="1" id="KW-1133">Transmembrane helix</keyword>
<feature type="transmembrane region" description="Helical" evidence="1">
    <location>
        <begin position="12"/>
        <end position="37"/>
    </location>
</feature>
<evidence type="ECO:0008006" key="4">
    <source>
        <dbReference type="Google" id="ProtNLM"/>
    </source>
</evidence>
<evidence type="ECO:0000256" key="1">
    <source>
        <dbReference type="SAM" id="Phobius"/>
    </source>
</evidence>
<organism evidence="2 3">
    <name type="scientific">Tichowtungia aerotolerans</name>
    <dbReference type="NCBI Taxonomy" id="2697043"/>
    <lineage>
        <taxon>Bacteria</taxon>
        <taxon>Pseudomonadati</taxon>
        <taxon>Kiritimatiellota</taxon>
        <taxon>Tichowtungiia</taxon>
        <taxon>Tichowtungiales</taxon>
        <taxon>Tichowtungiaceae</taxon>
        <taxon>Tichowtungia</taxon>
    </lineage>
</organism>
<dbReference type="KEGG" id="taer:GT409_14065"/>
<dbReference type="Proteomes" id="UP000464954">
    <property type="component" value="Chromosome"/>
</dbReference>
<dbReference type="EMBL" id="CP047593">
    <property type="protein sequence ID" value="QHI70515.1"/>
    <property type="molecule type" value="Genomic_DNA"/>
</dbReference>
<accession>A0A6P1MHG4</accession>
<gene>
    <name evidence="2" type="ORF">GT409_14065</name>
</gene>
<keyword evidence="1" id="KW-0472">Membrane</keyword>
<dbReference type="RefSeq" id="WP_160629691.1">
    <property type="nucleotide sequence ID" value="NZ_CP047593.1"/>
</dbReference>
<dbReference type="AlphaFoldDB" id="A0A6P1MHG4"/>
<proteinExistence type="predicted"/>
<keyword evidence="1" id="KW-0812">Transmembrane</keyword>
<sequence length="427" mass="45737">MQVNPSQTKKGSTLVIVMIMVIAFSLMITALLQLGALGEQETVKQLRISQAHWLAEAGLERVLSWVAASKDFREGLSGSPQTFGPYTELAPGKYSVEVWESNISNITIRSTGSTEVGTLDDSATVQLSFRYASGIPGAIIGLNNPGHTHLDKDVLIIDGDVYRDGTLDIEGDIVSNQSAYATSPPITGDGSFTENYIPDPDSPIIDADGRFAGLINSASTQTNTIFEGALSGTIYVNGDLTLTEGISGAGTLVVYGDLIFNGNDQSVSDDVEIVVDGNISFSQHTSLGDNVEVFSQNGNICLQHDIDGGAVALIAKNGSLGHIDPEYDNTLGTIDKDHILTAGHSIGDQNPSKPSFEGVFYAEYDIIFRHKADIYGSVIAGRHMEIGHCASPGSISITYDPSVFDEEWQLDFGNNIVIINSNWKRLL</sequence>
<keyword evidence="3" id="KW-1185">Reference proteome</keyword>
<name>A0A6P1MHG4_9BACT</name>
<protein>
    <recommendedName>
        <fullName evidence="4">Type 4 fimbrial biogenesis protein PilX N-terminal domain-containing protein</fullName>
    </recommendedName>
</protein>
<evidence type="ECO:0000313" key="2">
    <source>
        <dbReference type="EMBL" id="QHI70515.1"/>
    </source>
</evidence>